<evidence type="ECO:0000256" key="2">
    <source>
        <dbReference type="ARBA" id="ARBA00023163"/>
    </source>
</evidence>
<dbReference type="GO" id="GO:0006355">
    <property type="term" value="P:regulation of DNA-templated transcription"/>
    <property type="evidence" value="ECO:0007669"/>
    <property type="project" value="InterPro"/>
</dbReference>
<dbReference type="SUPFAM" id="SSF46894">
    <property type="entry name" value="C-terminal effector domain of the bipartite response regulators"/>
    <property type="match status" value="1"/>
</dbReference>
<protein>
    <submittedName>
        <fullName evidence="4">Transcriptional regulator</fullName>
    </submittedName>
</protein>
<sequence>MYTVAIGGYPMTQIDLTLTELEQGWHQSADYFSCNYCDAHFACDQVFPVDDAFYPAERMIQHHLQTAHPDATHLLIQTKSKYNTLTAKQQDLLAAFSQGTKDAEIAKQMGVAAATIRHQKFTFREKAKQAKLYLAIYNRVFQTTPAAETFISLPEQTGAVDDRFAITTRDYQQLTAKYFTSTTPLRLARWPKQQKAILVVLKQVIAVLPADQHFDEATLTQYLKPIYTDVPRLRRYLVDYNFLKRTADGRDYWRNPNYKELS</sequence>
<dbReference type="InterPro" id="IPR018656">
    <property type="entry name" value="DUF2087"/>
</dbReference>
<evidence type="ECO:0000313" key="4">
    <source>
        <dbReference type="EMBL" id="PBQ24433.1"/>
    </source>
</evidence>
<reference evidence="4" key="1">
    <citation type="submission" date="2017-09" db="EMBL/GenBank/DDBJ databases">
        <title>Genome sequence of Lactobacillus brevis D7.</title>
        <authorList>
            <person name="Kwon M.-S."/>
            <person name="Lim S.K."/>
            <person name="Choi H.-J."/>
        </authorList>
    </citation>
    <scope>NUCLEOTIDE SEQUENCE [LARGE SCALE GENOMIC DNA]</scope>
    <source>
        <strain evidence="4">D7</strain>
    </source>
</reference>
<dbReference type="EMBL" id="NVYO01000001">
    <property type="protein sequence ID" value="PBQ24433.1"/>
    <property type="molecule type" value="Genomic_DNA"/>
</dbReference>
<gene>
    <name evidence="4" type="ORF">CNR29_10580</name>
</gene>
<dbReference type="InterPro" id="IPR036388">
    <property type="entry name" value="WH-like_DNA-bd_sf"/>
</dbReference>
<comment type="caution">
    <text evidence="4">The sequence shown here is derived from an EMBL/GenBank/DDBJ whole genome shotgun (WGS) entry which is preliminary data.</text>
</comment>
<proteinExistence type="predicted"/>
<dbReference type="AlphaFoldDB" id="A0A2A3TW13"/>
<dbReference type="Proteomes" id="UP000217918">
    <property type="component" value="Unassembled WGS sequence"/>
</dbReference>
<organism evidence="4">
    <name type="scientific">Levilactobacillus brevis</name>
    <name type="common">Lactobacillus brevis</name>
    <dbReference type="NCBI Taxonomy" id="1580"/>
    <lineage>
        <taxon>Bacteria</taxon>
        <taxon>Bacillati</taxon>
        <taxon>Bacillota</taxon>
        <taxon>Bacilli</taxon>
        <taxon>Lactobacillales</taxon>
        <taxon>Lactobacillaceae</taxon>
        <taxon>Levilactobacillus</taxon>
    </lineage>
</organism>
<keyword evidence="1" id="KW-0805">Transcription regulation</keyword>
<dbReference type="GO" id="GO:0003677">
    <property type="term" value="F:DNA binding"/>
    <property type="evidence" value="ECO:0007669"/>
    <property type="project" value="InterPro"/>
</dbReference>
<accession>A0A2A3TW13</accession>
<feature type="domain" description="DUF2087" evidence="3">
    <location>
        <begin position="186"/>
        <end position="254"/>
    </location>
</feature>
<dbReference type="InterPro" id="IPR016032">
    <property type="entry name" value="Sig_transdc_resp-reg_C-effctor"/>
</dbReference>
<name>A0A2A3TW13_LEVBR</name>
<dbReference type="Gene3D" id="1.10.10.10">
    <property type="entry name" value="Winged helix-like DNA-binding domain superfamily/Winged helix DNA-binding domain"/>
    <property type="match status" value="1"/>
</dbReference>
<dbReference type="Pfam" id="PF09860">
    <property type="entry name" value="DUF2087"/>
    <property type="match status" value="1"/>
</dbReference>
<keyword evidence="2" id="KW-0804">Transcription</keyword>
<evidence type="ECO:0000259" key="3">
    <source>
        <dbReference type="Pfam" id="PF09860"/>
    </source>
</evidence>
<evidence type="ECO:0000256" key="1">
    <source>
        <dbReference type="ARBA" id="ARBA00023015"/>
    </source>
</evidence>